<keyword evidence="1" id="KW-0812">Transmembrane</keyword>
<comment type="caution">
    <text evidence="2">The sequence shown here is derived from an EMBL/GenBank/DDBJ whole genome shotgun (WGS) entry which is preliminary data.</text>
</comment>
<keyword evidence="3" id="KW-1185">Reference proteome</keyword>
<accession>A0A840N5F7</accession>
<protein>
    <submittedName>
        <fullName evidence="2">Uncharacterized protein</fullName>
    </submittedName>
</protein>
<dbReference type="EMBL" id="JACHIV010000001">
    <property type="protein sequence ID" value="MBB5067246.1"/>
    <property type="molecule type" value="Genomic_DNA"/>
</dbReference>
<keyword evidence="1" id="KW-1133">Transmembrane helix</keyword>
<evidence type="ECO:0000313" key="3">
    <source>
        <dbReference type="Proteomes" id="UP000580474"/>
    </source>
</evidence>
<proteinExistence type="predicted"/>
<keyword evidence="1" id="KW-0472">Membrane</keyword>
<gene>
    <name evidence="2" type="ORF">BJ969_000334</name>
</gene>
<reference evidence="2 3" key="1">
    <citation type="submission" date="2020-08" db="EMBL/GenBank/DDBJ databases">
        <title>Sequencing the genomes of 1000 actinobacteria strains.</title>
        <authorList>
            <person name="Klenk H.-P."/>
        </authorList>
    </citation>
    <scope>NUCLEOTIDE SEQUENCE [LARGE SCALE GENOMIC DNA]</scope>
    <source>
        <strain evidence="2 3">DSM 45582</strain>
    </source>
</reference>
<evidence type="ECO:0000256" key="1">
    <source>
        <dbReference type="SAM" id="Phobius"/>
    </source>
</evidence>
<dbReference type="AlphaFoldDB" id="A0A840N5F7"/>
<name>A0A840N5F7_9PSEU</name>
<evidence type="ECO:0000313" key="2">
    <source>
        <dbReference type="EMBL" id="MBB5067246.1"/>
    </source>
</evidence>
<dbReference type="Proteomes" id="UP000580474">
    <property type="component" value="Unassembled WGS sequence"/>
</dbReference>
<feature type="transmembrane region" description="Helical" evidence="1">
    <location>
        <begin position="6"/>
        <end position="24"/>
    </location>
</feature>
<dbReference type="RefSeq" id="WP_184476646.1">
    <property type="nucleotide sequence ID" value="NZ_JACHIV010000001.1"/>
</dbReference>
<sequence length="73" mass="8090">MVGALIVLVVVGGISVSLVSYFRLQAHRVDAVANAHYRTFVERSVAEQAGLRFRLGELSARVESVEQLLRSYE</sequence>
<organism evidence="2 3">
    <name type="scientific">Saccharopolyspora gloriosae</name>
    <dbReference type="NCBI Taxonomy" id="455344"/>
    <lineage>
        <taxon>Bacteria</taxon>
        <taxon>Bacillati</taxon>
        <taxon>Actinomycetota</taxon>
        <taxon>Actinomycetes</taxon>
        <taxon>Pseudonocardiales</taxon>
        <taxon>Pseudonocardiaceae</taxon>
        <taxon>Saccharopolyspora</taxon>
    </lineage>
</organism>